<dbReference type="SUPFAM" id="SSF143011">
    <property type="entry name" value="RelE-like"/>
    <property type="match status" value="1"/>
</dbReference>
<dbReference type="PANTHER" id="PTHR38813:SF1">
    <property type="entry name" value="TOXIN RELE1-RELATED"/>
    <property type="match status" value="1"/>
</dbReference>
<sequence length="82" mass="9508">MQIYLSTKADKQLGKLPKAMHQLLIERIEGLANDPFLRGAKKLAGRESWRLRVGDYRILYILEKKSRTVVVLSVAHRKEAYK</sequence>
<dbReference type="AlphaFoldDB" id="A0A0G1TTH4"/>
<evidence type="ECO:0000256" key="1">
    <source>
        <dbReference type="ARBA" id="ARBA00022649"/>
    </source>
</evidence>
<reference evidence="2 3" key="1">
    <citation type="journal article" date="2015" name="Nature">
        <title>rRNA introns, odd ribosomes, and small enigmatic genomes across a large radiation of phyla.</title>
        <authorList>
            <person name="Brown C.T."/>
            <person name="Hug L.A."/>
            <person name="Thomas B.C."/>
            <person name="Sharon I."/>
            <person name="Castelle C.J."/>
            <person name="Singh A."/>
            <person name="Wilkins M.J."/>
            <person name="Williams K.H."/>
            <person name="Banfield J.F."/>
        </authorList>
    </citation>
    <scope>NUCLEOTIDE SEQUENCE [LARGE SCALE GENOMIC DNA]</scope>
</reference>
<proteinExistence type="predicted"/>
<gene>
    <name evidence="2" type="ORF">UX80_C0015G0017</name>
</gene>
<dbReference type="InterPro" id="IPR052747">
    <property type="entry name" value="TA_system_RelE_toxin"/>
</dbReference>
<evidence type="ECO:0000313" key="2">
    <source>
        <dbReference type="EMBL" id="KKU57483.1"/>
    </source>
</evidence>
<evidence type="ECO:0000313" key="3">
    <source>
        <dbReference type="Proteomes" id="UP000034307"/>
    </source>
</evidence>
<organism evidence="2 3">
    <name type="scientific">Candidatus Amesbacteria bacterium GW2011_GWA2_47_11b</name>
    <dbReference type="NCBI Taxonomy" id="1618358"/>
    <lineage>
        <taxon>Bacteria</taxon>
        <taxon>Candidatus Amesiibacteriota</taxon>
    </lineage>
</organism>
<dbReference type="Proteomes" id="UP000034307">
    <property type="component" value="Unassembled WGS sequence"/>
</dbReference>
<dbReference type="Pfam" id="PF05016">
    <property type="entry name" value="ParE_toxin"/>
    <property type="match status" value="1"/>
</dbReference>
<dbReference type="InterPro" id="IPR007712">
    <property type="entry name" value="RelE/ParE_toxin"/>
</dbReference>
<dbReference type="Gene3D" id="3.30.2310.20">
    <property type="entry name" value="RelE-like"/>
    <property type="match status" value="1"/>
</dbReference>
<dbReference type="EMBL" id="LCNO01000015">
    <property type="protein sequence ID" value="KKU57483.1"/>
    <property type="molecule type" value="Genomic_DNA"/>
</dbReference>
<dbReference type="InterPro" id="IPR035093">
    <property type="entry name" value="RelE/ParE_toxin_dom_sf"/>
</dbReference>
<dbReference type="STRING" id="1618358.UX80_C0015G0017"/>
<comment type="caution">
    <text evidence="2">The sequence shown here is derived from an EMBL/GenBank/DDBJ whole genome shotgun (WGS) entry which is preliminary data.</text>
</comment>
<accession>A0A0G1TTH4</accession>
<protein>
    <submittedName>
        <fullName evidence="2">Plasmid stabilization system</fullName>
    </submittedName>
</protein>
<name>A0A0G1TTH4_9BACT</name>
<dbReference type="PANTHER" id="PTHR38813">
    <property type="match status" value="1"/>
</dbReference>
<keyword evidence="1" id="KW-1277">Toxin-antitoxin system</keyword>